<protein>
    <recommendedName>
        <fullName evidence="7">C2H2-type domain-containing protein</fullName>
    </recommendedName>
</protein>
<sequence length="317" mass="35576">MITKAQCHICRGGPFVLKTLYNHLREHLGCTEDVINEVKSSTKKAIHCGKKEFGCEACPQVFYSAEGLRKHKKLKHSISGTPEEIKSPVCPEKTKSLQNLALHSAEHHGSEDASFELIDKTFHSWEDFEGDDVQMANDLFKAVLFEVNEAKFESYLYACMSFLASIDAQDMINVNSHCERYGVCSYQFQCSCSEAYKAGVSCVHLHAVATFVEEASALHRPIRHYLASSETPLLRESENDDNCEAGSEGTGTMPPESIDIADEGANENEEPRDILEEDRTKQTYQLVEGRISDLSELMRCCRREGQYEVLEECANAL</sequence>
<evidence type="ECO:0008006" key="7">
    <source>
        <dbReference type="Google" id="ProtNLM"/>
    </source>
</evidence>
<feature type="compositionally biased region" description="Basic and acidic residues" evidence="2">
    <location>
        <begin position="269"/>
        <end position="280"/>
    </location>
</feature>
<evidence type="ECO:0000313" key="6">
    <source>
        <dbReference type="Proteomes" id="UP001176961"/>
    </source>
</evidence>
<evidence type="ECO:0000259" key="4">
    <source>
        <dbReference type="PROSITE" id="PS50966"/>
    </source>
</evidence>
<dbReference type="PROSITE" id="PS00028">
    <property type="entry name" value="ZINC_FINGER_C2H2_1"/>
    <property type="match status" value="1"/>
</dbReference>
<keyword evidence="1" id="KW-0863">Zinc-finger</keyword>
<keyword evidence="1" id="KW-0479">Metal-binding</keyword>
<dbReference type="PROSITE" id="PS50966">
    <property type="entry name" value="ZF_SWIM"/>
    <property type="match status" value="1"/>
</dbReference>
<evidence type="ECO:0000256" key="1">
    <source>
        <dbReference type="PROSITE-ProRule" id="PRU00042"/>
    </source>
</evidence>
<dbReference type="InterPro" id="IPR007527">
    <property type="entry name" value="Znf_SWIM"/>
</dbReference>
<dbReference type="Proteomes" id="UP001176961">
    <property type="component" value="Unassembled WGS sequence"/>
</dbReference>
<dbReference type="InterPro" id="IPR013087">
    <property type="entry name" value="Znf_C2H2_type"/>
</dbReference>
<reference evidence="5" key="1">
    <citation type="submission" date="2023-07" db="EMBL/GenBank/DDBJ databases">
        <authorList>
            <consortium name="CYATHOMIX"/>
        </authorList>
    </citation>
    <scope>NUCLEOTIDE SEQUENCE</scope>
    <source>
        <strain evidence="5">N/A</strain>
    </source>
</reference>
<proteinExistence type="predicted"/>
<accession>A0AA36HFR0</accession>
<feature type="compositionally biased region" description="Acidic residues" evidence="2">
    <location>
        <begin position="259"/>
        <end position="268"/>
    </location>
</feature>
<evidence type="ECO:0000259" key="3">
    <source>
        <dbReference type="PROSITE" id="PS50157"/>
    </source>
</evidence>
<evidence type="ECO:0000256" key="2">
    <source>
        <dbReference type="SAM" id="MobiDB-lite"/>
    </source>
</evidence>
<feature type="domain" description="C2H2-type" evidence="3">
    <location>
        <begin position="53"/>
        <end position="77"/>
    </location>
</feature>
<dbReference type="GO" id="GO:0008270">
    <property type="term" value="F:zinc ion binding"/>
    <property type="evidence" value="ECO:0007669"/>
    <property type="project" value="UniProtKB-KW"/>
</dbReference>
<gene>
    <name evidence="5" type="ORF">CYNAS_LOCUS21967</name>
</gene>
<dbReference type="Gene3D" id="3.30.160.60">
    <property type="entry name" value="Classic Zinc Finger"/>
    <property type="match status" value="1"/>
</dbReference>
<dbReference type="SMART" id="SM00355">
    <property type="entry name" value="ZnF_C2H2"/>
    <property type="match status" value="3"/>
</dbReference>
<dbReference type="PROSITE" id="PS50157">
    <property type="entry name" value="ZINC_FINGER_C2H2_2"/>
    <property type="match status" value="1"/>
</dbReference>
<feature type="domain" description="SWIM-type" evidence="4">
    <location>
        <begin position="181"/>
        <end position="213"/>
    </location>
</feature>
<comment type="caution">
    <text evidence="5">The sequence shown here is derived from an EMBL/GenBank/DDBJ whole genome shotgun (WGS) entry which is preliminary data.</text>
</comment>
<dbReference type="AlphaFoldDB" id="A0AA36HFR0"/>
<keyword evidence="6" id="KW-1185">Reference proteome</keyword>
<dbReference type="EMBL" id="CATQJL010000326">
    <property type="protein sequence ID" value="CAJ0609984.1"/>
    <property type="molecule type" value="Genomic_DNA"/>
</dbReference>
<organism evidence="5 6">
    <name type="scientific">Cylicocyclus nassatus</name>
    <name type="common">Nematode worm</name>
    <dbReference type="NCBI Taxonomy" id="53992"/>
    <lineage>
        <taxon>Eukaryota</taxon>
        <taxon>Metazoa</taxon>
        <taxon>Ecdysozoa</taxon>
        <taxon>Nematoda</taxon>
        <taxon>Chromadorea</taxon>
        <taxon>Rhabditida</taxon>
        <taxon>Rhabditina</taxon>
        <taxon>Rhabditomorpha</taxon>
        <taxon>Strongyloidea</taxon>
        <taxon>Strongylidae</taxon>
        <taxon>Cylicocyclus</taxon>
    </lineage>
</organism>
<feature type="region of interest" description="Disordered" evidence="2">
    <location>
        <begin position="235"/>
        <end position="280"/>
    </location>
</feature>
<keyword evidence="1" id="KW-0862">Zinc</keyword>
<evidence type="ECO:0000313" key="5">
    <source>
        <dbReference type="EMBL" id="CAJ0609984.1"/>
    </source>
</evidence>
<name>A0AA36HFR0_CYLNA</name>